<dbReference type="InterPro" id="IPR029032">
    <property type="entry name" value="AhpD-like"/>
</dbReference>
<reference evidence="1 2" key="1">
    <citation type="submission" date="2024-04" db="EMBL/GenBank/DDBJ databases">
        <title>Symmetric and asymmetric DNA N6-adenine methylation regulates different biological responses in Mucorales.</title>
        <authorList>
            <consortium name="Lawrence Berkeley National Laboratory"/>
            <person name="Lax C."/>
            <person name="Mondo S.J."/>
            <person name="Osorio-Concepcion M."/>
            <person name="Muszewska A."/>
            <person name="Corrochano-Luque M."/>
            <person name="Gutierrez G."/>
            <person name="Riley R."/>
            <person name="Lipzen A."/>
            <person name="Guo J."/>
            <person name="Hundley H."/>
            <person name="Amirebrahimi M."/>
            <person name="Ng V."/>
            <person name="Lorenzo-Gutierrez D."/>
            <person name="Binder U."/>
            <person name="Yang J."/>
            <person name="Song Y."/>
            <person name="Canovas D."/>
            <person name="Navarro E."/>
            <person name="Freitag M."/>
            <person name="Gabaldon T."/>
            <person name="Grigoriev I.V."/>
            <person name="Corrochano L.M."/>
            <person name="Nicolas F.E."/>
            <person name="Garre V."/>
        </authorList>
    </citation>
    <scope>NUCLEOTIDE SEQUENCE [LARGE SCALE GENOMIC DNA]</scope>
    <source>
        <strain evidence="1 2">L51</strain>
    </source>
</reference>
<evidence type="ECO:0000313" key="2">
    <source>
        <dbReference type="Proteomes" id="UP001448207"/>
    </source>
</evidence>
<gene>
    <name evidence="1" type="ORF">J3Q64DRAFT_1380903</name>
</gene>
<accession>A0ABR3AJ40</accession>
<dbReference type="PANTHER" id="PTHR28180:SF2">
    <property type="entry name" value="PEROXISOMAL PROTEIN 2"/>
    <property type="match status" value="1"/>
</dbReference>
<sequence length="153" mass="17667">MRSAITKSLIFQGFPTIINASSDLYEILTPEVKAILKTEVDIYYRNDTTMEELYEKGYGVFKNVYKERSNSVATYMTEQNHDLFNHCLYMYAVVIGNYTHLSVLETHYVMVLNLLLKETNVQLENHLKNFIDLGGTEEELKDINTIVEAIKAL</sequence>
<keyword evidence="2" id="KW-1185">Reference proteome</keyword>
<dbReference type="PANTHER" id="PTHR28180">
    <property type="entry name" value="CONSERVED MITOCHONDRIAL PROTEIN-RELATED"/>
    <property type="match status" value="1"/>
</dbReference>
<dbReference type="InterPro" id="IPR052999">
    <property type="entry name" value="PTS1_Protein"/>
</dbReference>
<comment type="caution">
    <text evidence="1">The sequence shown here is derived from an EMBL/GenBank/DDBJ whole genome shotgun (WGS) entry which is preliminary data.</text>
</comment>
<dbReference type="Gene3D" id="1.20.1290.10">
    <property type="entry name" value="AhpD-like"/>
    <property type="match status" value="1"/>
</dbReference>
<protein>
    <submittedName>
        <fullName evidence="1">Uncharacterized protein</fullName>
    </submittedName>
</protein>
<proteinExistence type="predicted"/>
<evidence type="ECO:0000313" key="1">
    <source>
        <dbReference type="EMBL" id="KAL0075279.1"/>
    </source>
</evidence>
<organism evidence="1 2">
    <name type="scientific">Phycomyces blakesleeanus</name>
    <dbReference type="NCBI Taxonomy" id="4837"/>
    <lineage>
        <taxon>Eukaryota</taxon>
        <taxon>Fungi</taxon>
        <taxon>Fungi incertae sedis</taxon>
        <taxon>Mucoromycota</taxon>
        <taxon>Mucoromycotina</taxon>
        <taxon>Mucoromycetes</taxon>
        <taxon>Mucorales</taxon>
        <taxon>Phycomycetaceae</taxon>
        <taxon>Phycomyces</taxon>
    </lineage>
</organism>
<name>A0ABR3AJ40_PHYBL</name>
<dbReference type="SUPFAM" id="SSF69118">
    <property type="entry name" value="AhpD-like"/>
    <property type="match status" value="1"/>
</dbReference>
<dbReference type="EMBL" id="JBCLYO010000037">
    <property type="protein sequence ID" value="KAL0075279.1"/>
    <property type="molecule type" value="Genomic_DNA"/>
</dbReference>
<dbReference type="Proteomes" id="UP001448207">
    <property type="component" value="Unassembled WGS sequence"/>
</dbReference>